<sequence length="323" mass="35045">MWKNTAGIIVGLMLCMPIAHAQFARQDFIPIPIEDMTEAEFLTGQKGRIVTIAGALRLPKIGEKLPVVVLMHGGGGIGGSKNYVEVWASVLNTAGYGTFTVDSFNGRGAFSRADVGIPFGKVTPISRTIDAYRALQVLAKHPGVDPTRIVLMGFSHGSHAALYANTERFQKQYGSPDLQYAAYISVYSYCITRFRGDEGLTKPLLMLHGVADDWLPITKCREYAARLQKAGRKVSLIEYADAPHAFDAPALAAEIKVPDAYSVINCSLEEGENGAILNAVSKQPLTPEDPCVRKGPTAGYNEAAMKKAHEDVKAFLLEVFAQK</sequence>
<feature type="domain" description="Dienelactone hydrolase" evidence="3">
    <location>
        <begin position="54"/>
        <end position="316"/>
    </location>
</feature>
<keyword evidence="5" id="KW-1185">Reference proteome</keyword>
<dbReference type="RefSeq" id="WP_197959266.1">
    <property type="nucleotide sequence ID" value="NZ_JACCHP010000005.1"/>
</dbReference>
<proteinExistence type="predicted"/>
<evidence type="ECO:0000313" key="4">
    <source>
        <dbReference type="EMBL" id="MBH5397912.1"/>
    </source>
</evidence>
<evidence type="ECO:0000256" key="1">
    <source>
        <dbReference type="ARBA" id="ARBA00022801"/>
    </source>
</evidence>
<dbReference type="SUPFAM" id="SSF53474">
    <property type="entry name" value="alpha/beta-Hydrolases"/>
    <property type="match status" value="1"/>
</dbReference>
<organism evidence="4 5">
    <name type="scientific">Bradyrhizobium agreste</name>
    <dbReference type="NCBI Taxonomy" id="2751811"/>
    <lineage>
        <taxon>Bacteria</taxon>
        <taxon>Pseudomonadati</taxon>
        <taxon>Pseudomonadota</taxon>
        <taxon>Alphaproteobacteria</taxon>
        <taxon>Hyphomicrobiales</taxon>
        <taxon>Nitrobacteraceae</taxon>
        <taxon>Bradyrhizobium</taxon>
    </lineage>
</organism>
<dbReference type="PANTHER" id="PTHR22946:SF9">
    <property type="entry name" value="POLYKETIDE TRANSFERASE AF380"/>
    <property type="match status" value="1"/>
</dbReference>
<protein>
    <submittedName>
        <fullName evidence="4">Dienelactone hydrolase family protein</fullName>
    </submittedName>
</protein>
<evidence type="ECO:0000256" key="2">
    <source>
        <dbReference type="SAM" id="SignalP"/>
    </source>
</evidence>
<gene>
    <name evidence="4" type="ORF">HZZ13_08915</name>
</gene>
<name>A0ABS0PL20_9BRAD</name>
<evidence type="ECO:0000313" key="5">
    <source>
        <dbReference type="Proteomes" id="UP000807370"/>
    </source>
</evidence>
<reference evidence="4 5" key="1">
    <citation type="submission" date="2020-07" db="EMBL/GenBank/DDBJ databases">
        <title>Bradyrhizobium diversity isolated from nodules of indigenous legumes of Western Australia.</title>
        <authorList>
            <person name="Klepa M.S."/>
        </authorList>
    </citation>
    <scope>NUCLEOTIDE SEQUENCE [LARGE SCALE GENOMIC DNA]</scope>
    <source>
        <strain evidence="4 5">CNPSo 4010</strain>
    </source>
</reference>
<dbReference type="Proteomes" id="UP000807370">
    <property type="component" value="Unassembled WGS sequence"/>
</dbReference>
<accession>A0ABS0PL20</accession>
<dbReference type="PANTHER" id="PTHR22946">
    <property type="entry name" value="DIENELACTONE HYDROLASE DOMAIN-CONTAINING PROTEIN-RELATED"/>
    <property type="match status" value="1"/>
</dbReference>
<dbReference type="Gene3D" id="3.40.50.1820">
    <property type="entry name" value="alpha/beta hydrolase"/>
    <property type="match status" value="1"/>
</dbReference>
<keyword evidence="1 4" id="KW-0378">Hydrolase</keyword>
<comment type="caution">
    <text evidence="4">The sequence shown here is derived from an EMBL/GenBank/DDBJ whole genome shotgun (WGS) entry which is preliminary data.</text>
</comment>
<feature type="signal peptide" evidence="2">
    <location>
        <begin position="1"/>
        <end position="21"/>
    </location>
</feature>
<dbReference type="InterPro" id="IPR050261">
    <property type="entry name" value="FrsA_esterase"/>
</dbReference>
<dbReference type="InterPro" id="IPR002925">
    <property type="entry name" value="Dienelactn_hydro"/>
</dbReference>
<dbReference type="Pfam" id="PF01738">
    <property type="entry name" value="DLH"/>
    <property type="match status" value="1"/>
</dbReference>
<evidence type="ECO:0000259" key="3">
    <source>
        <dbReference type="Pfam" id="PF01738"/>
    </source>
</evidence>
<keyword evidence="2" id="KW-0732">Signal</keyword>
<feature type="chain" id="PRO_5045597938" evidence="2">
    <location>
        <begin position="22"/>
        <end position="323"/>
    </location>
</feature>
<dbReference type="EMBL" id="JACCHP010000005">
    <property type="protein sequence ID" value="MBH5397912.1"/>
    <property type="molecule type" value="Genomic_DNA"/>
</dbReference>
<dbReference type="InterPro" id="IPR029058">
    <property type="entry name" value="AB_hydrolase_fold"/>
</dbReference>
<dbReference type="GO" id="GO:0016787">
    <property type="term" value="F:hydrolase activity"/>
    <property type="evidence" value="ECO:0007669"/>
    <property type="project" value="UniProtKB-KW"/>
</dbReference>